<proteinExistence type="predicted"/>
<name>A0A8X6NEK3_NEPPI</name>
<gene>
    <name evidence="1" type="ORF">NPIL_365441</name>
</gene>
<dbReference type="Proteomes" id="UP000887013">
    <property type="component" value="Unassembled WGS sequence"/>
</dbReference>
<comment type="caution">
    <text evidence="1">The sequence shown here is derived from an EMBL/GenBank/DDBJ whole genome shotgun (WGS) entry which is preliminary data.</text>
</comment>
<keyword evidence="2" id="KW-1185">Reference proteome</keyword>
<sequence length="95" mass="10364">MLGSSSCSGTQNGEHTVALNRRISSEELPSLISRVIQVHPFTHCHFSLSLLYHRQTANEPCDDRLILHADAPTFPITTTPPPSCSIKLGQTNNAP</sequence>
<evidence type="ECO:0000313" key="2">
    <source>
        <dbReference type="Proteomes" id="UP000887013"/>
    </source>
</evidence>
<accession>A0A8X6NEK3</accession>
<reference evidence="1" key="1">
    <citation type="submission" date="2020-08" db="EMBL/GenBank/DDBJ databases">
        <title>Multicomponent nature underlies the extraordinary mechanical properties of spider dragline silk.</title>
        <authorList>
            <person name="Kono N."/>
            <person name="Nakamura H."/>
            <person name="Mori M."/>
            <person name="Yoshida Y."/>
            <person name="Ohtoshi R."/>
            <person name="Malay A.D."/>
            <person name="Moran D.A.P."/>
            <person name="Tomita M."/>
            <person name="Numata K."/>
            <person name="Arakawa K."/>
        </authorList>
    </citation>
    <scope>NUCLEOTIDE SEQUENCE</scope>
</reference>
<organism evidence="1 2">
    <name type="scientific">Nephila pilipes</name>
    <name type="common">Giant wood spider</name>
    <name type="synonym">Nephila maculata</name>
    <dbReference type="NCBI Taxonomy" id="299642"/>
    <lineage>
        <taxon>Eukaryota</taxon>
        <taxon>Metazoa</taxon>
        <taxon>Ecdysozoa</taxon>
        <taxon>Arthropoda</taxon>
        <taxon>Chelicerata</taxon>
        <taxon>Arachnida</taxon>
        <taxon>Araneae</taxon>
        <taxon>Araneomorphae</taxon>
        <taxon>Entelegynae</taxon>
        <taxon>Araneoidea</taxon>
        <taxon>Nephilidae</taxon>
        <taxon>Nephila</taxon>
    </lineage>
</organism>
<evidence type="ECO:0000313" key="1">
    <source>
        <dbReference type="EMBL" id="GFT10789.1"/>
    </source>
</evidence>
<dbReference type="AlphaFoldDB" id="A0A8X6NEK3"/>
<protein>
    <submittedName>
        <fullName evidence="1">Uncharacterized protein</fullName>
    </submittedName>
</protein>
<dbReference type="EMBL" id="BMAW01057422">
    <property type="protein sequence ID" value="GFT10789.1"/>
    <property type="molecule type" value="Genomic_DNA"/>
</dbReference>